<evidence type="ECO:0000256" key="2">
    <source>
        <dbReference type="ARBA" id="ARBA00001946"/>
    </source>
</evidence>
<name>A0ABY0FKB3_9BACT</name>
<dbReference type="SUPFAM" id="SSF53098">
    <property type="entry name" value="Ribonuclease H-like"/>
    <property type="match status" value="1"/>
</dbReference>
<keyword evidence="9 12" id="KW-0378">Hydrolase</keyword>
<dbReference type="PANTHER" id="PTHR10642:SF26">
    <property type="entry name" value="RIBONUCLEASE H1"/>
    <property type="match status" value="1"/>
</dbReference>
<dbReference type="Proteomes" id="UP001190925">
    <property type="component" value="Unassembled WGS sequence"/>
</dbReference>
<dbReference type="GO" id="GO:0004523">
    <property type="term" value="F:RNA-DNA hybrid ribonuclease activity"/>
    <property type="evidence" value="ECO:0007669"/>
    <property type="project" value="UniProtKB-EC"/>
</dbReference>
<keyword evidence="8" id="KW-0255">Endonuclease</keyword>
<comment type="similarity">
    <text evidence="3">Belongs to the RNase H family.</text>
</comment>
<dbReference type="InterPro" id="IPR036397">
    <property type="entry name" value="RNaseH_sf"/>
</dbReference>
<evidence type="ECO:0000259" key="11">
    <source>
        <dbReference type="PROSITE" id="PS50879"/>
    </source>
</evidence>
<dbReference type="RefSeq" id="WP_129718868.1">
    <property type="nucleotide sequence ID" value="NZ_PRLK01000006.1"/>
</dbReference>
<dbReference type="InterPro" id="IPR050092">
    <property type="entry name" value="RNase_H"/>
</dbReference>
<reference evidence="12 13" key="2">
    <citation type="journal article" date="2020" name="Cell Rep.">
        <title>Acquisition and Adaptation of Ultra-small Parasitic Reduced Genome Bacteria to Mammalian Hosts.</title>
        <authorList>
            <person name="McLean J.S."/>
            <person name="Bor B."/>
            <person name="Kerns K.A."/>
            <person name="Liu Q."/>
            <person name="To T.T."/>
            <person name="Solden L."/>
            <person name="Hendrickson E.L."/>
            <person name="Wrighton K."/>
            <person name="Shi W."/>
            <person name="He X."/>
        </authorList>
    </citation>
    <scope>NUCLEOTIDE SEQUENCE [LARGE SCALE GENOMIC DNA]</scope>
    <source>
        <strain evidence="12 13">TM7_CMJM_G6_1_HOT_870</strain>
    </source>
</reference>
<evidence type="ECO:0000256" key="9">
    <source>
        <dbReference type="ARBA" id="ARBA00022801"/>
    </source>
</evidence>
<comment type="catalytic activity">
    <reaction evidence="1">
        <text>Endonucleolytic cleavage to 5'-phosphomonoester.</text>
        <dbReference type="EC" id="3.1.26.4"/>
    </reaction>
</comment>
<evidence type="ECO:0000256" key="5">
    <source>
        <dbReference type="ARBA" id="ARBA00012180"/>
    </source>
</evidence>
<evidence type="ECO:0000313" key="12">
    <source>
        <dbReference type="EMBL" id="RYC72540.1"/>
    </source>
</evidence>
<sequence length="143" mass="16027">MRILYTDGSAAPNPGPGGYAVIENGKPIALGGEPMTTNIRMEGIALGKALRLLNGEEAKIYTDSDFWRQVLMQWAPNWQINGWKKKKGDIKNLDIVKPLYELYCQSNAEIIWLKGHAGHEYNELADSWANKAREGQRIENING</sequence>
<dbReference type="EC" id="3.1.26.4" evidence="5"/>
<dbReference type="PROSITE" id="PS50879">
    <property type="entry name" value="RNASE_H_1"/>
    <property type="match status" value="1"/>
</dbReference>
<keyword evidence="13" id="KW-1185">Reference proteome</keyword>
<dbReference type="CDD" id="cd09278">
    <property type="entry name" value="RNase_HI_prokaryote_like"/>
    <property type="match status" value="1"/>
</dbReference>
<evidence type="ECO:0000313" key="13">
    <source>
        <dbReference type="Proteomes" id="UP001190925"/>
    </source>
</evidence>
<keyword evidence="6" id="KW-0540">Nuclease</keyword>
<dbReference type="Pfam" id="PF00075">
    <property type="entry name" value="RNase_H"/>
    <property type="match status" value="1"/>
</dbReference>
<evidence type="ECO:0000256" key="1">
    <source>
        <dbReference type="ARBA" id="ARBA00000077"/>
    </source>
</evidence>
<comment type="subunit">
    <text evidence="4">Monomer.</text>
</comment>
<evidence type="ECO:0000256" key="3">
    <source>
        <dbReference type="ARBA" id="ARBA00005300"/>
    </source>
</evidence>
<comment type="cofactor">
    <cofactor evidence="2">
        <name>Mg(2+)</name>
        <dbReference type="ChEBI" id="CHEBI:18420"/>
    </cofactor>
</comment>
<dbReference type="PANTHER" id="PTHR10642">
    <property type="entry name" value="RIBONUCLEASE H1"/>
    <property type="match status" value="1"/>
</dbReference>
<protein>
    <recommendedName>
        <fullName evidence="5">ribonuclease H</fullName>
        <ecNumber evidence="5">3.1.26.4</ecNumber>
    </recommendedName>
</protein>
<dbReference type="InterPro" id="IPR012337">
    <property type="entry name" value="RNaseH-like_sf"/>
</dbReference>
<evidence type="ECO:0000256" key="4">
    <source>
        <dbReference type="ARBA" id="ARBA00011245"/>
    </source>
</evidence>
<evidence type="ECO:0000256" key="7">
    <source>
        <dbReference type="ARBA" id="ARBA00022723"/>
    </source>
</evidence>
<evidence type="ECO:0000256" key="8">
    <source>
        <dbReference type="ARBA" id="ARBA00022759"/>
    </source>
</evidence>
<gene>
    <name evidence="12" type="primary">rnhA</name>
    <name evidence="12" type="ORF">G6CMJM_00467</name>
</gene>
<keyword evidence="7" id="KW-0479">Metal-binding</keyword>
<accession>A0ABY0FKB3</accession>
<keyword evidence="10" id="KW-0460">Magnesium</keyword>
<proteinExistence type="inferred from homology"/>
<dbReference type="Gene3D" id="3.30.420.10">
    <property type="entry name" value="Ribonuclease H-like superfamily/Ribonuclease H"/>
    <property type="match status" value="1"/>
</dbReference>
<reference evidence="12 13" key="1">
    <citation type="journal article" date="2018" name="bioRxiv">
        <title>Evidence of independent acquisition and adaption of ultra-small bacteria to human hosts across the highly diverse yet reduced genomes of the phylum Saccharibacteria.</title>
        <authorList>
            <person name="McLean J.S."/>
            <person name="Bor B."/>
            <person name="To T.T."/>
            <person name="Liu Q."/>
            <person name="Kearns K.A."/>
            <person name="Solden L.M."/>
            <person name="Wrighton K.C."/>
            <person name="He X."/>
            <person name="Shi W."/>
        </authorList>
    </citation>
    <scope>NUCLEOTIDE SEQUENCE [LARGE SCALE GENOMIC DNA]</scope>
    <source>
        <strain evidence="12 13">TM7_CMJM_G6_1_HOT_870</strain>
    </source>
</reference>
<dbReference type="InterPro" id="IPR022892">
    <property type="entry name" value="RNaseHI"/>
</dbReference>
<evidence type="ECO:0000256" key="6">
    <source>
        <dbReference type="ARBA" id="ARBA00022722"/>
    </source>
</evidence>
<organism evidence="12 13">
    <name type="scientific">Candidatus Nanogingivalis gingivitcus</name>
    <dbReference type="NCBI Taxonomy" id="2171992"/>
    <lineage>
        <taxon>Bacteria</taxon>
        <taxon>Candidatus Saccharimonadota</taxon>
        <taxon>Candidatus Nanosyncoccalia</taxon>
        <taxon>Candidatus Nanogingivales</taxon>
        <taxon>Candidatus Nanogingivalaceae</taxon>
        <taxon>Candidatus Nanogingivalis</taxon>
    </lineage>
</organism>
<evidence type="ECO:0000256" key="10">
    <source>
        <dbReference type="ARBA" id="ARBA00022842"/>
    </source>
</evidence>
<feature type="domain" description="RNase H type-1" evidence="11">
    <location>
        <begin position="1"/>
        <end position="134"/>
    </location>
</feature>
<dbReference type="InterPro" id="IPR002156">
    <property type="entry name" value="RNaseH_domain"/>
</dbReference>
<dbReference type="EMBL" id="PRLK01000006">
    <property type="protein sequence ID" value="RYC72540.1"/>
    <property type="molecule type" value="Genomic_DNA"/>
</dbReference>
<comment type="caution">
    <text evidence="12">The sequence shown here is derived from an EMBL/GenBank/DDBJ whole genome shotgun (WGS) entry which is preliminary data.</text>
</comment>